<name>A0A8J4YF35_CHIOP</name>
<sequence>MATAVMHEAKFGDEVNMYSPADFENSEDRQEGGRDRSFTRERATALLRRNDQNVCGNYTSFVKRDGIIPRVHAPGATRDFNSSCLKKYRYAVFELNHCNATGAHSSRKKTWKRIAEKFYWPGMGHDFEQMVHSCEVCQHTNDSDIELYEPHEYNEEQMGCV</sequence>
<reference evidence="3" key="1">
    <citation type="submission" date="2020-07" db="EMBL/GenBank/DDBJ databases">
        <title>The High-quality genome of the commercially important snow crab, Chionoecetes opilio.</title>
        <authorList>
            <person name="Jeong J.-H."/>
            <person name="Ryu S."/>
        </authorList>
    </citation>
    <scope>NUCLEOTIDE SEQUENCE</scope>
    <source>
        <strain evidence="3">MADBK_172401_WGS</strain>
        <tissue evidence="3">Digestive gland</tissue>
    </source>
</reference>
<comment type="caution">
    <text evidence="3">The sequence shown here is derived from an EMBL/GenBank/DDBJ whole genome shotgun (WGS) entry which is preliminary data.</text>
</comment>
<dbReference type="OrthoDB" id="115183at2759"/>
<dbReference type="AlphaFoldDB" id="A0A8J4YF35"/>
<protein>
    <recommendedName>
        <fullName evidence="2">Integrase zinc-binding domain-containing protein</fullName>
    </recommendedName>
</protein>
<evidence type="ECO:0000313" key="4">
    <source>
        <dbReference type="Proteomes" id="UP000770661"/>
    </source>
</evidence>
<feature type="region of interest" description="Disordered" evidence="1">
    <location>
        <begin position="18"/>
        <end position="37"/>
    </location>
</feature>
<dbReference type="Pfam" id="PF17921">
    <property type="entry name" value="Integrase_H2C2"/>
    <property type="match status" value="1"/>
</dbReference>
<organism evidence="3 4">
    <name type="scientific">Chionoecetes opilio</name>
    <name type="common">Atlantic snow crab</name>
    <name type="synonym">Cancer opilio</name>
    <dbReference type="NCBI Taxonomy" id="41210"/>
    <lineage>
        <taxon>Eukaryota</taxon>
        <taxon>Metazoa</taxon>
        <taxon>Ecdysozoa</taxon>
        <taxon>Arthropoda</taxon>
        <taxon>Crustacea</taxon>
        <taxon>Multicrustacea</taxon>
        <taxon>Malacostraca</taxon>
        <taxon>Eumalacostraca</taxon>
        <taxon>Eucarida</taxon>
        <taxon>Decapoda</taxon>
        <taxon>Pleocyemata</taxon>
        <taxon>Brachyura</taxon>
        <taxon>Eubrachyura</taxon>
        <taxon>Majoidea</taxon>
        <taxon>Majidae</taxon>
        <taxon>Chionoecetes</taxon>
    </lineage>
</organism>
<keyword evidence="4" id="KW-1185">Reference proteome</keyword>
<accession>A0A8J4YF35</accession>
<gene>
    <name evidence="3" type="ORF">GWK47_049007</name>
</gene>
<feature type="domain" description="Integrase zinc-binding" evidence="2">
    <location>
        <begin position="87"/>
        <end position="142"/>
    </location>
</feature>
<feature type="compositionally biased region" description="Basic and acidic residues" evidence="1">
    <location>
        <begin position="26"/>
        <end position="37"/>
    </location>
</feature>
<dbReference type="FunFam" id="1.10.340.70:FF:000001">
    <property type="entry name" value="Retrovirus-related Pol polyprotein from transposon gypsy-like Protein"/>
    <property type="match status" value="1"/>
</dbReference>
<dbReference type="Proteomes" id="UP000770661">
    <property type="component" value="Unassembled WGS sequence"/>
</dbReference>
<dbReference type="Gene3D" id="1.10.340.70">
    <property type="match status" value="1"/>
</dbReference>
<evidence type="ECO:0000256" key="1">
    <source>
        <dbReference type="SAM" id="MobiDB-lite"/>
    </source>
</evidence>
<evidence type="ECO:0000313" key="3">
    <source>
        <dbReference type="EMBL" id="KAG0720170.1"/>
    </source>
</evidence>
<evidence type="ECO:0000259" key="2">
    <source>
        <dbReference type="Pfam" id="PF17921"/>
    </source>
</evidence>
<dbReference type="InterPro" id="IPR041588">
    <property type="entry name" value="Integrase_H2C2"/>
</dbReference>
<proteinExistence type="predicted"/>
<dbReference type="EMBL" id="JACEEZ010013298">
    <property type="protein sequence ID" value="KAG0720170.1"/>
    <property type="molecule type" value="Genomic_DNA"/>
</dbReference>